<reference evidence="2 3" key="1">
    <citation type="journal article" date="2006" name="Int. J. Syst. Evol. Microbiol.">
        <title>Dyella yeojuensis sp. nov., isolated from greenhouse soil in Korea.</title>
        <authorList>
            <person name="Kim B.Y."/>
            <person name="Weon H.Y."/>
            <person name="Lee K.H."/>
            <person name="Seok S.J."/>
            <person name="Kwon S.W."/>
            <person name="Go S.J."/>
            <person name="Stackebrandt E."/>
        </authorList>
    </citation>
    <scope>NUCLEOTIDE SEQUENCE [LARGE SCALE GENOMIC DNA]</scope>
    <source>
        <strain evidence="2 3">DSM 17673</strain>
    </source>
</reference>
<organism evidence="2 3">
    <name type="scientific">Luteibacter yeojuensis</name>
    <dbReference type="NCBI Taxonomy" id="345309"/>
    <lineage>
        <taxon>Bacteria</taxon>
        <taxon>Pseudomonadati</taxon>
        <taxon>Pseudomonadota</taxon>
        <taxon>Gammaproteobacteria</taxon>
        <taxon>Lysobacterales</taxon>
        <taxon>Rhodanobacteraceae</taxon>
        <taxon>Luteibacter</taxon>
    </lineage>
</organism>
<dbReference type="EMBL" id="JAAQTL010000001">
    <property type="protein sequence ID" value="NID14837.1"/>
    <property type="molecule type" value="Genomic_DNA"/>
</dbReference>
<accession>A0A7X5TPU9</accession>
<dbReference type="RefSeq" id="WP_166698605.1">
    <property type="nucleotide sequence ID" value="NZ_JAAQTL010000001.1"/>
</dbReference>
<dbReference type="GO" id="GO:0016989">
    <property type="term" value="F:sigma factor antagonist activity"/>
    <property type="evidence" value="ECO:0007669"/>
    <property type="project" value="TreeGrafter"/>
</dbReference>
<feature type="domain" description="FecR protein" evidence="1">
    <location>
        <begin position="3"/>
        <end position="93"/>
    </location>
</feature>
<evidence type="ECO:0000313" key="2">
    <source>
        <dbReference type="EMBL" id="NID14837.1"/>
    </source>
</evidence>
<dbReference type="Pfam" id="PF04773">
    <property type="entry name" value="FecR"/>
    <property type="match status" value="1"/>
</dbReference>
<dbReference type="Gene3D" id="2.60.120.1440">
    <property type="match status" value="1"/>
</dbReference>
<comment type="caution">
    <text evidence="2">The sequence shown here is derived from an EMBL/GenBank/DDBJ whole genome shotgun (WGS) entry which is preliminary data.</text>
</comment>
<keyword evidence="3" id="KW-1185">Reference proteome</keyword>
<dbReference type="PANTHER" id="PTHR30273:SF2">
    <property type="entry name" value="PROTEIN FECR"/>
    <property type="match status" value="1"/>
</dbReference>
<dbReference type="InterPro" id="IPR012373">
    <property type="entry name" value="Ferrdict_sens_TM"/>
</dbReference>
<dbReference type="AlphaFoldDB" id="A0A7X5TPU9"/>
<dbReference type="InterPro" id="IPR006860">
    <property type="entry name" value="FecR"/>
</dbReference>
<gene>
    <name evidence="2" type="ORF">HBF32_05070</name>
</gene>
<evidence type="ECO:0000259" key="1">
    <source>
        <dbReference type="Pfam" id="PF04773"/>
    </source>
</evidence>
<name>A0A7X5TPU9_9GAMM</name>
<sequence>MRYVADANHVRTVLLEDDTRLQLSPGSVVDVRFDAHARHIALLKGDASLDIGKDTHRPMTVEVGRQRIEDIGTVFDVSLGETGTEVSVVSGSIAVSQAAPPWLDRVRRRLTGRDAPREPIVELGGGESASVSREGKLVSRGAIDASTAAAWLPDEIRFQDSTVAEVARRFNAYTPRPLTVEDPRLANKRISGVFHARDAAAFVSYLGSLPGVAVIDDPERIRFVAARNRRL</sequence>
<dbReference type="PANTHER" id="PTHR30273">
    <property type="entry name" value="PERIPLASMIC SIGNAL SENSOR AND SIGMA FACTOR ACTIVATOR FECR-RELATED"/>
    <property type="match status" value="1"/>
</dbReference>
<protein>
    <recommendedName>
        <fullName evidence="1">FecR protein domain-containing protein</fullName>
    </recommendedName>
</protein>
<evidence type="ECO:0000313" key="3">
    <source>
        <dbReference type="Proteomes" id="UP000518878"/>
    </source>
</evidence>
<proteinExistence type="predicted"/>
<dbReference type="Proteomes" id="UP000518878">
    <property type="component" value="Unassembled WGS sequence"/>
</dbReference>